<evidence type="ECO:0000256" key="3">
    <source>
        <dbReference type="ARBA" id="ARBA00012421"/>
    </source>
</evidence>
<proteinExistence type="inferred from homology"/>
<organism evidence="10">
    <name type="scientific">Zea mays</name>
    <name type="common">Maize</name>
    <dbReference type="NCBI Taxonomy" id="4577"/>
    <lineage>
        <taxon>Eukaryota</taxon>
        <taxon>Viridiplantae</taxon>
        <taxon>Streptophyta</taxon>
        <taxon>Embryophyta</taxon>
        <taxon>Tracheophyta</taxon>
        <taxon>Spermatophyta</taxon>
        <taxon>Magnoliopsida</taxon>
        <taxon>Liliopsida</taxon>
        <taxon>Poales</taxon>
        <taxon>Poaceae</taxon>
        <taxon>PACMAD clade</taxon>
        <taxon>Panicoideae</taxon>
        <taxon>Andropogonodae</taxon>
        <taxon>Andropogoneae</taxon>
        <taxon>Tripsacinae</taxon>
        <taxon>Zea</taxon>
    </lineage>
</organism>
<keyword evidence="4 9" id="KW-0210">Decarboxylase</keyword>
<dbReference type="FunFam" id="3.40.640.10:FF:000022">
    <property type="entry name" value="Glutamate decarboxylase"/>
    <property type="match status" value="1"/>
</dbReference>
<sequence>MVLTHVHDLDEASAASAVVFASRYVQDPLPRYELGEKSVSKDAAYQIIHDELLLDSSPRLNLASFVTTWMEPECDKLILEGINKNYADMDEYPVTTELQASVERILHVCMQNRCVNIIARLFHAPVGASEKAVGVGTVGSSEAIMLAGLAFKRRWQNRRRAAGQPCDRPNIVTGANVQVCWEKFARYFEVELKEVRLREGCYVMDPDEAVRMVDGNTICVAAILGSTLTGEFEDVRRLNDLLAANNRRTGWDTPIHVDAASGGFIAPFLYPDLEWDFRLPLVKSINVSGHKYGLVYAGVGWVVWRSKEDLPDELIFHINYLGADQPTFTLNFSKGTHARPDHHYPLPSPSCAPVLTSRILRRGYRNVMENCMESARTLREGLERTGRFTIISKEQGVPLVAFTFKAKDETPLAFKLSAELRRFGWIVPAYTMPANLEHMAVLRVVVREDFGRPLAERFLSHVRMALEELDHAAKGGPVPKMRLTIELGPPARGSGEEASARVVKREAVVPVHRSVSLAGGKTKGVC</sequence>
<evidence type="ECO:0000256" key="1">
    <source>
        <dbReference type="ARBA" id="ARBA00001933"/>
    </source>
</evidence>
<dbReference type="InterPro" id="IPR015421">
    <property type="entry name" value="PyrdxlP-dep_Trfase_major"/>
</dbReference>
<protein>
    <recommendedName>
        <fullName evidence="3 9">Glutamate decarboxylase</fullName>
        <ecNumber evidence="3 9">4.1.1.15</ecNumber>
    </recommendedName>
</protein>
<keyword evidence="5 7" id="KW-0663">Pyridoxal phosphate</keyword>
<evidence type="ECO:0000256" key="5">
    <source>
        <dbReference type="ARBA" id="ARBA00022898"/>
    </source>
</evidence>
<dbReference type="FunFam" id="3.90.1150.160:FF:000001">
    <property type="entry name" value="Glutamate decarboxylase"/>
    <property type="match status" value="1"/>
</dbReference>
<comment type="cofactor">
    <cofactor evidence="1 7 8">
        <name>pyridoxal 5'-phosphate</name>
        <dbReference type="ChEBI" id="CHEBI:597326"/>
    </cofactor>
</comment>
<evidence type="ECO:0000256" key="7">
    <source>
        <dbReference type="PIRSR" id="PIRSR602129-50"/>
    </source>
</evidence>
<evidence type="ECO:0000256" key="9">
    <source>
        <dbReference type="RuleBase" id="RU361171"/>
    </source>
</evidence>
<dbReference type="InterPro" id="IPR015424">
    <property type="entry name" value="PyrdxlP-dep_Trfase"/>
</dbReference>
<gene>
    <name evidence="10" type="primary">GAD</name>
    <name evidence="10" type="ORF">Zm00014a_013411</name>
</gene>
<dbReference type="InterPro" id="IPR002129">
    <property type="entry name" value="PyrdxlP-dep_de-COase"/>
</dbReference>
<dbReference type="Gene3D" id="3.40.640.10">
    <property type="entry name" value="Type I PLP-dependent aspartate aminotransferase-like (Major domain)"/>
    <property type="match status" value="1"/>
</dbReference>
<dbReference type="NCBIfam" id="TIGR01788">
    <property type="entry name" value="Glu-decarb-GAD"/>
    <property type="match status" value="1"/>
</dbReference>
<dbReference type="Pfam" id="PF00282">
    <property type="entry name" value="Pyridoxal_deC"/>
    <property type="match status" value="1"/>
</dbReference>
<dbReference type="EMBL" id="NCVQ01000003">
    <property type="protein sequence ID" value="PWZ40457.1"/>
    <property type="molecule type" value="Genomic_DNA"/>
</dbReference>
<dbReference type="GO" id="GO:0030170">
    <property type="term" value="F:pyridoxal phosphate binding"/>
    <property type="evidence" value="ECO:0007669"/>
    <property type="project" value="InterPro"/>
</dbReference>
<dbReference type="EC" id="4.1.1.15" evidence="3 9"/>
<dbReference type="SUPFAM" id="SSF53383">
    <property type="entry name" value="PLP-dependent transferases"/>
    <property type="match status" value="1"/>
</dbReference>
<comment type="catalytic activity">
    <reaction evidence="9">
        <text>L-glutamate + H(+) = 4-aminobutanoate + CO2</text>
        <dbReference type="Rhea" id="RHEA:17785"/>
        <dbReference type="ChEBI" id="CHEBI:15378"/>
        <dbReference type="ChEBI" id="CHEBI:16526"/>
        <dbReference type="ChEBI" id="CHEBI:29985"/>
        <dbReference type="ChEBI" id="CHEBI:59888"/>
        <dbReference type="EC" id="4.1.1.15"/>
    </reaction>
</comment>
<evidence type="ECO:0000256" key="2">
    <source>
        <dbReference type="ARBA" id="ARBA00009533"/>
    </source>
</evidence>
<name>A0A3L6G063_MAIZE</name>
<dbReference type="ExpressionAtlas" id="A0A3L6G063">
    <property type="expression patterns" value="baseline and differential"/>
</dbReference>
<dbReference type="GO" id="GO:0004351">
    <property type="term" value="F:glutamate decarboxylase activity"/>
    <property type="evidence" value="ECO:0007669"/>
    <property type="project" value="UniProtKB-EC"/>
</dbReference>
<dbReference type="GO" id="GO:0006536">
    <property type="term" value="P:glutamate metabolic process"/>
    <property type="evidence" value="ECO:0007669"/>
    <property type="project" value="InterPro"/>
</dbReference>
<reference evidence="10" key="1">
    <citation type="journal article" date="2018" name="Nat. Genet.">
        <title>Extensive intraspecific gene order and gene structural variations between Mo17 and other maize genomes.</title>
        <authorList>
            <person name="Sun S."/>
            <person name="Zhou Y."/>
            <person name="Chen J."/>
            <person name="Shi J."/>
            <person name="Zhao H."/>
            <person name="Zhao H."/>
            <person name="Song W."/>
            <person name="Zhang M."/>
            <person name="Cui Y."/>
            <person name="Dong X."/>
            <person name="Liu H."/>
            <person name="Ma X."/>
            <person name="Jiao Y."/>
            <person name="Wang B."/>
            <person name="Wei X."/>
            <person name="Stein J.C."/>
            <person name="Glaubitz J.C."/>
            <person name="Lu F."/>
            <person name="Yu G."/>
            <person name="Liang C."/>
            <person name="Fengler K."/>
            <person name="Li B."/>
            <person name="Rafalski A."/>
            <person name="Schnable P.S."/>
            <person name="Ware D.H."/>
            <person name="Buckler E.S."/>
            <person name="Lai J."/>
        </authorList>
    </citation>
    <scope>NUCLEOTIDE SEQUENCE [LARGE SCALE GENOMIC DNA]</scope>
    <source>
        <tissue evidence="10">Seedling</tissue>
    </source>
</reference>
<keyword evidence="6 8" id="KW-0456">Lyase</keyword>
<dbReference type="Gene3D" id="4.10.280.50">
    <property type="match status" value="1"/>
</dbReference>
<dbReference type="Gene3D" id="3.90.1150.160">
    <property type="match status" value="1"/>
</dbReference>
<dbReference type="AlphaFoldDB" id="A0A3L6G063"/>
<evidence type="ECO:0000256" key="6">
    <source>
        <dbReference type="ARBA" id="ARBA00023239"/>
    </source>
</evidence>
<accession>A0A3L6G063</accession>
<comment type="similarity">
    <text evidence="2 8">Belongs to the group II decarboxylase family.</text>
</comment>
<evidence type="ECO:0000313" key="10">
    <source>
        <dbReference type="EMBL" id="PWZ40457.1"/>
    </source>
</evidence>
<dbReference type="FunFam" id="4.10.280.50:FF:000001">
    <property type="entry name" value="Glutamate decarboxylase"/>
    <property type="match status" value="1"/>
</dbReference>
<feature type="modified residue" description="N6-(pyridoxal phosphate)lysine" evidence="7">
    <location>
        <position position="291"/>
    </location>
</feature>
<dbReference type="InterPro" id="IPR010107">
    <property type="entry name" value="Glutamate_decarboxylase"/>
</dbReference>
<dbReference type="PANTHER" id="PTHR43321:SF13">
    <property type="entry name" value="GLUTAMATE DECARBOXYLASE"/>
    <property type="match status" value="1"/>
</dbReference>
<evidence type="ECO:0000256" key="8">
    <source>
        <dbReference type="RuleBase" id="RU000382"/>
    </source>
</evidence>
<dbReference type="PANTHER" id="PTHR43321">
    <property type="entry name" value="GLUTAMATE DECARBOXYLASE"/>
    <property type="match status" value="1"/>
</dbReference>
<evidence type="ECO:0000256" key="4">
    <source>
        <dbReference type="ARBA" id="ARBA00022793"/>
    </source>
</evidence>
<comment type="caution">
    <text evidence="10">The sequence shown here is derived from an EMBL/GenBank/DDBJ whole genome shotgun (WGS) entry which is preliminary data.</text>
</comment>
<dbReference type="Proteomes" id="UP000251960">
    <property type="component" value="Chromosome 2"/>
</dbReference>